<evidence type="ECO:0000313" key="2">
    <source>
        <dbReference type="EMBL" id="ANY88976.1"/>
    </source>
</evidence>
<evidence type="ECO:0000256" key="1">
    <source>
        <dbReference type="SAM" id="Phobius"/>
    </source>
</evidence>
<gene>
    <name evidence="2" type="ORF">IEC33019_3454</name>
</gene>
<keyword evidence="1" id="KW-1133">Transmembrane helix</keyword>
<dbReference type="EMBL" id="CP016634">
    <property type="protein sequence ID" value="ANY88976.1"/>
    <property type="molecule type" value="Genomic_DNA"/>
</dbReference>
<dbReference type="AlphaFoldDB" id="A0A1B2FA19"/>
<proteinExistence type="predicted"/>
<protein>
    <submittedName>
        <fullName evidence="2">Uncharacterized protein</fullName>
    </submittedName>
</protein>
<dbReference type="RefSeq" id="WP_139139923.1">
    <property type="nucleotide sequence ID" value="NZ_CP016634.1"/>
</dbReference>
<name>A0A1B2FA19_PSEPU</name>
<keyword evidence="1" id="KW-0472">Membrane</keyword>
<accession>A0A1B2FA19</accession>
<sequence>MSSDVWSNHLPRYMCHRQWNHRPRALENNSDKQGFALVNQSAQTGAAVANVTSIVKLTAGLTPFLNLQTNTFAATTVLLKITAKYREDKGFDTGDVISLVGNLVGVVGSLILLGGVVGAGGFVAVGVLTAGVVTSDVAKKIYSSYVKPIWERSFRSRPNASYQNYWVAPDLKLVTLAQIRAAYTNRIAVIQWDPKRGVVTITGKDYHLHENSAGSGGGYIENGFSRPLTFPVSQSLGWRVDIGPIEIVSP</sequence>
<organism evidence="2">
    <name type="scientific">Pseudomonas putida</name>
    <name type="common">Arthrobacter siderocapsulatus</name>
    <dbReference type="NCBI Taxonomy" id="303"/>
    <lineage>
        <taxon>Bacteria</taxon>
        <taxon>Pseudomonadati</taxon>
        <taxon>Pseudomonadota</taxon>
        <taxon>Gammaproteobacteria</taxon>
        <taxon>Pseudomonadales</taxon>
        <taxon>Pseudomonadaceae</taxon>
        <taxon>Pseudomonas</taxon>
    </lineage>
</organism>
<reference evidence="2" key="1">
    <citation type="submission" date="2016-07" db="EMBL/GenBank/DDBJ databases">
        <title>New class B carbapenemase carried by novel plasmid in Pseudomonas putida enviromental strain in eastern Amazonia.</title>
        <authorList>
            <person name="Souza C.O."/>
            <person name="Lima K.V."/>
            <person name="Brasiliense D.M."/>
            <person name="Perez-Chaparro P.J."/>
            <person name="Mamizuka E.M."/>
            <person name="Lima M.O."/>
            <person name="Lima L.N."/>
            <person name="McCulloch J.A."/>
        </authorList>
    </citation>
    <scope>NUCLEOTIDE SEQUENCE [LARGE SCALE GENOMIC DNA]</scope>
    <source>
        <strain evidence="2">IEC33019</strain>
    </source>
</reference>
<keyword evidence="1" id="KW-0812">Transmembrane</keyword>
<feature type="transmembrane region" description="Helical" evidence="1">
    <location>
        <begin position="110"/>
        <end position="133"/>
    </location>
</feature>